<dbReference type="Gene3D" id="2.60.40.790">
    <property type="match status" value="1"/>
</dbReference>
<dbReference type="CDD" id="cd06464">
    <property type="entry name" value="ACD_sHsps-like"/>
    <property type="match status" value="1"/>
</dbReference>
<evidence type="ECO:0000259" key="1">
    <source>
        <dbReference type="PROSITE" id="PS01031"/>
    </source>
</evidence>
<reference evidence="2" key="1">
    <citation type="submission" date="2016-10" db="EMBL/GenBank/DDBJ databases">
        <authorList>
            <person name="de Groot N.N."/>
        </authorList>
    </citation>
    <scope>NUCLEOTIDE SEQUENCE</scope>
</reference>
<organism evidence="2">
    <name type="scientific">hydrothermal vent metagenome</name>
    <dbReference type="NCBI Taxonomy" id="652676"/>
    <lineage>
        <taxon>unclassified sequences</taxon>
        <taxon>metagenomes</taxon>
        <taxon>ecological metagenomes</taxon>
    </lineage>
</organism>
<gene>
    <name evidence="2" type="ORF">MNB_SV-12-779</name>
</gene>
<evidence type="ECO:0000313" key="2">
    <source>
        <dbReference type="EMBL" id="SFV51519.1"/>
    </source>
</evidence>
<name>A0A1W1BDH1_9ZZZZ</name>
<dbReference type="SUPFAM" id="SSF49764">
    <property type="entry name" value="HSP20-like chaperones"/>
    <property type="match status" value="1"/>
</dbReference>
<sequence>MYKNTIIILTIGLFGSLPIYAEVDMQKGVYDAAEEIIEFDKKMNRAIAEHNQINPEDETEAVTIEDFEETEHGYLLQRNIPDTNLTKVDVKLKDGMLTISTTTTEKETITSGTTTGYETTTTSSTTSLFIPNDADESKMEKSYENGILKITFPKKQH</sequence>
<proteinExistence type="predicted"/>
<protein>
    <recommendedName>
        <fullName evidence="1">SHSP domain-containing protein</fullName>
    </recommendedName>
</protein>
<dbReference type="InterPro" id="IPR008978">
    <property type="entry name" value="HSP20-like_chaperone"/>
</dbReference>
<dbReference type="PROSITE" id="PS01031">
    <property type="entry name" value="SHSP"/>
    <property type="match status" value="1"/>
</dbReference>
<dbReference type="EMBL" id="FPHE01000021">
    <property type="protein sequence ID" value="SFV51519.1"/>
    <property type="molecule type" value="Genomic_DNA"/>
</dbReference>
<dbReference type="Pfam" id="PF00011">
    <property type="entry name" value="HSP20"/>
    <property type="match status" value="1"/>
</dbReference>
<dbReference type="InterPro" id="IPR002068">
    <property type="entry name" value="A-crystallin/Hsp20_dom"/>
</dbReference>
<accession>A0A1W1BDH1</accession>
<feature type="domain" description="SHSP" evidence="1">
    <location>
        <begin position="55"/>
        <end position="157"/>
    </location>
</feature>
<dbReference type="AlphaFoldDB" id="A0A1W1BDH1"/>